<reference evidence="1" key="1">
    <citation type="journal article" date="2023" name="G3 (Bethesda)">
        <title>Whole genome assemblies of Zophobas morio and Tenebrio molitor.</title>
        <authorList>
            <person name="Kaur S."/>
            <person name="Stinson S.A."/>
            <person name="diCenzo G.C."/>
        </authorList>
    </citation>
    <scope>NUCLEOTIDE SEQUENCE</scope>
    <source>
        <strain evidence="1">QUZm001</strain>
    </source>
</reference>
<protein>
    <submittedName>
        <fullName evidence="1">Uncharacterized protein</fullName>
    </submittedName>
</protein>
<dbReference type="AlphaFoldDB" id="A0AA38IK62"/>
<gene>
    <name evidence="1" type="ORF">Zmor_010364</name>
</gene>
<evidence type="ECO:0000313" key="1">
    <source>
        <dbReference type="EMBL" id="KAJ3658637.1"/>
    </source>
</evidence>
<dbReference type="EMBL" id="JALNTZ010000003">
    <property type="protein sequence ID" value="KAJ3658637.1"/>
    <property type="molecule type" value="Genomic_DNA"/>
</dbReference>
<proteinExistence type="predicted"/>
<comment type="caution">
    <text evidence="1">The sequence shown here is derived from an EMBL/GenBank/DDBJ whole genome shotgun (WGS) entry which is preliminary data.</text>
</comment>
<organism evidence="1 2">
    <name type="scientific">Zophobas morio</name>
    <dbReference type="NCBI Taxonomy" id="2755281"/>
    <lineage>
        <taxon>Eukaryota</taxon>
        <taxon>Metazoa</taxon>
        <taxon>Ecdysozoa</taxon>
        <taxon>Arthropoda</taxon>
        <taxon>Hexapoda</taxon>
        <taxon>Insecta</taxon>
        <taxon>Pterygota</taxon>
        <taxon>Neoptera</taxon>
        <taxon>Endopterygota</taxon>
        <taxon>Coleoptera</taxon>
        <taxon>Polyphaga</taxon>
        <taxon>Cucujiformia</taxon>
        <taxon>Tenebrionidae</taxon>
        <taxon>Zophobas</taxon>
    </lineage>
</organism>
<sequence>MSVTRASVHSSDKFMAVSERGASPRWRSVCRSLQPRAKKAIIKRGWDTASARLSECSLLWMSKYIRRIKRCSEHKGVLIQTRNPIWVICASHSCLLPRFGRRRRYNPIPATLPDAPPADDRFVPHQKITAAELISCDECTINPRRGALSTPDPTE</sequence>
<name>A0AA38IK62_9CUCU</name>
<accession>A0AA38IK62</accession>
<keyword evidence="2" id="KW-1185">Reference proteome</keyword>
<dbReference type="Proteomes" id="UP001168821">
    <property type="component" value="Unassembled WGS sequence"/>
</dbReference>
<evidence type="ECO:0000313" key="2">
    <source>
        <dbReference type="Proteomes" id="UP001168821"/>
    </source>
</evidence>